<dbReference type="AlphaFoldDB" id="A0A834MH19"/>
<keyword evidence="2" id="KW-0732">Signal</keyword>
<comment type="caution">
    <text evidence="3">The sequence shown here is derived from an EMBL/GenBank/DDBJ whole genome shotgun (WGS) entry which is preliminary data.</text>
</comment>
<accession>A0A834MH19</accession>
<evidence type="ECO:0000256" key="1">
    <source>
        <dbReference type="SAM" id="MobiDB-lite"/>
    </source>
</evidence>
<gene>
    <name evidence="3" type="ORF">GWI33_004058</name>
</gene>
<name>A0A834MH19_RHYFE</name>
<organism evidence="3 4">
    <name type="scientific">Rhynchophorus ferrugineus</name>
    <name type="common">Red palm weevil</name>
    <name type="synonym">Curculio ferrugineus</name>
    <dbReference type="NCBI Taxonomy" id="354439"/>
    <lineage>
        <taxon>Eukaryota</taxon>
        <taxon>Metazoa</taxon>
        <taxon>Ecdysozoa</taxon>
        <taxon>Arthropoda</taxon>
        <taxon>Hexapoda</taxon>
        <taxon>Insecta</taxon>
        <taxon>Pterygota</taxon>
        <taxon>Neoptera</taxon>
        <taxon>Endopterygota</taxon>
        <taxon>Coleoptera</taxon>
        <taxon>Polyphaga</taxon>
        <taxon>Cucujiformia</taxon>
        <taxon>Curculionidae</taxon>
        <taxon>Dryophthorinae</taxon>
        <taxon>Rhynchophorus</taxon>
    </lineage>
</organism>
<evidence type="ECO:0000313" key="4">
    <source>
        <dbReference type="Proteomes" id="UP000625711"/>
    </source>
</evidence>
<feature type="region of interest" description="Disordered" evidence="1">
    <location>
        <begin position="104"/>
        <end position="248"/>
    </location>
</feature>
<keyword evidence="4" id="KW-1185">Reference proteome</keyword>
<dbReference type="Proteomes" id="UP000625711">
    <property type="component" value="Unassembled WGS sequence"/>
</dbReference>
<proteinExistence type="predicted"/>
<feature type="signal peptide" evidence="2">
    <location>
        <begin position="1"/>
        <end position="19"/>
    </location>
</feature>
<sequence length="271" mass="27708">MNSVFVFACLLCLSNGYYCQRPNQFGLNILGIASTLQHLAGDVLSNLQQGNPITIEVASNLGNTNNQQNQMNQKYPLGPLMQGSFGNPNFANYNIPGATPGWPGYRPTGISGFGPSGFGQHPPGPPGPPGPPPGPPGFGPPGPPPGPPGFGPPGPPPGPPGFGPSGPPPGPPGFGPPSFGPPSGPPGPPGPPGYGPPGRPGFGPPPGPSQIYKPSPDQTTTQNSGSEKPNFSLPPGYPVSNDPDEEKDRQKIAGYIDGDFPVILLEENDIR</sequence>
<feature type="compositionally biased region" description="Polar residues" evidence="1">
    <location>
        <begin position="216"/>
        <end position="229"/>
    </location>
</feature>
<dbReference type="EMBL" id="JAACXV010000213">
    <property type="protein sequence ID" value="KAF7281941.1"/>
    <property type="molecule type" value="Genomic_DNA"/>
</dbReference>
<evidence type="ECO:0000313" key="3">
    <source>
        <dbReference type="EMBL" id="KAF7281941.1"/>
    </source>
</evidence>
<dbReference type="OrthoDB" id="6784512at2759"/>
<feature type="chain" id="PRO_5032427191" evidence="2">
    <location>
        <begin position="20"/>
        <end position="271"/>
    </location>
</feature>
<protein>
    <submittedName>
        <fullName evidence="3">Uncharacterized protein</fullName>
    </submittedName>
</protein>
<evidence type="ECO:0000256" key="2">
    <source>
        <dbReference type="SAM" id="SignalP"/>
    </source>
</evidence>
<feature type="compositionally biased region" description="Pro residues" evidence="1">
    <location>
        <begin position="122"/>
        <end position="208"/>
    </location>
</feature>
<reference evidence="3" key="1">
    <citation type="submission" date="2020-08" db="EMBL/GenBank/DDBJ databases">
        <title>Genome sequencing and assembly of the red palm weevil Rhynchophorus ferrugineus.</title>
        <authorList>
            <person name="Dias G.B."/>
            <person name="Bergman C.M."/>
            <person name="Manee M."/>
        </authorList>
    </citation>
    <scope>NUCLEOTIDE SEQUENCE</scope>
    <source>
        <strain evidence="3">AA-2017</strain>
        <tissue evidence="3">Whole larva</tissue>
    </source>
</reference>